<dbReference type="Gene3D" id="3.50.50.60">
    <property type="entry name" value="FAD/NAD(P)-binding domain"/>
    <property type="match status" value="3"/>
</dbReference>
<dbReference type="PANTHER" id="PTHR43872">
    <property type="entry name" value="MONOOXYGENASE, PUTATIVE (AFU_ORTHOLOGUE AFUA_8G02570)-RELATED"/>
    <property type="match status" value="1"/>
</dbReference>
<sequence>MSNNHFDVLIIGAGLSGIGAACHFSRQCPERSYAIIERRERMGGTWDLFRYPGIRSDSDMFTLGYNFRPWTEAKVLADGPSIRNYIVDTAKEYKVEDKIRYGRKMTGARWSSSQNRWTVDLVREEDGSAEQVTCQFLYCCTGYYNYDAGYTPDFPGVDDFKGQLVHPQKWPEDLDYSGKKVVVIGSGATAVTLVPAMSEKAGSITMLQRSPTYVATVPQEDPISVNLRRFLPEMAVYRLARARNIALQRMVFKLSKQRPKLVRRALLAAARRQLGSEFDMTHFKPQYNPWDERLCAVPNGDLFKVLRKGKADVVTDHIDTFTEKGIRLKSGKELEADIIITATGLDLQLLGGASLTVDGEEVVPKDTLVYRGLMLRDVPNMALVFGYTNSSWTLKADLVSEYVCRLLNYMARNGIERVTPRDQEGCDTDDNFVGLQSGYVQRAADRLPRQGSKAPWQVLNNYFKDLPALRFGRIEDDTLEFSPAPASRRRGGLLAMLRS</sequence>
<comment type="similarity">
    <text evidence="3">Belongs to the FAD-binding monooxygenase family.</text>
</comment>
<evidence type="ECO:0000256" key="1">
    <source>
        <dbReference type="ARBA" id="ARBA00001974"/>
    </source>
</evidence>
<dbReference type="FunFam" id="3.50.50.60:FF:000213">
    <property type="entry name" value="FAD-containing monooxygenase EthA"/>
    <property type="match status" value="1"/>
</dbReference>
<keyword evidence="4" id="KW-1003">Cell membrane</keyword>
<keyword evidence="7" id="KW-0521">NADP</keyword>
<dbReference type="PANTHER" id="PTHR43872:SF1">
    <property type="entry name" value="MONOOXYGENASE, PUTATIVE (AFU_ORTHOLOGUE AFUA_8G02570)-RELATED"/>
    <property type="match status" value="1"/>
</dbReference>
<keyword evidence="9" id="KW-0503">Monooxygenase</keyword>
<dbReference type="InterPro" id="IPR051820">
    <property type="entry name" value="FAD-binding_MO"/>
</dbReference>
<dbReference type="Proteomes" id="UP001107961">
    <property type="component" value="Unassembled WGS sequence"/>
</dbReference>
<dbReference type="PRINTS" id="PR00469">
    <property type="entry name" value="PNDRDTASEII"/>
</dbReference>
<dbReference type="GO" id="GO:0050661">
    <property type="term" value="F:NADP binding"/>
    <property type="evidence" value="ECO:0007669"/>
    <property type="project" value="InterPro"/>
</dbReference>
<evidence type="ECO:0000313" key="11">
    <source>
        <dbReference type="EMBL" id="MCE7511047.1"/>
    </source>
</evidence>
<dbReference type="PRINTS" id="PR00368">
    <property type="entry name" value="FADPNR"/>
</dbReference>
<dbReference type="EMBL" id="JAJVKT010000037">
    <property type="protein sequence ID" value="MCE7511047.1"/>
    <property type="molecule type" value="Genomic_DNA"/>
</dbReference>
<evidence type="ECO:0000256" key="8">
    <source>
        <dbReference type="ARBA" id="ARBA00023002"/>
    </source>
</evidence>
<keyword evidence="10" id="KW-0472">Membrane</keyword>
<evidence type="ECO:0000256" key="9">
    <source>
        <dbReference type="ARBA" id="ARBA00023033"/>
    </source>
</evidence>
<keyword evidence="5" id="KW-0285">Flavoprotein</keyword>
<accession>A0A9Q3WA62</accession>
<evidence type="ECO:0000256" key="10">
    <source>
        <dbReference type="ARBA" id="ARBA00023136"/>
    </source>
</evidence>
<reference evidence="11" key="1">
    <citation type="submission" date="2022-01" db="EMBL/GenBank/DDBJ databases">
        <authorList>
            <person name="Karlyshev A.V."/>
            <person name="Jaspars M."/>
        </authorList>
    </citation>
    <scope>NUCLEOTIDE SEQUENCE</scope>
    <source>
        <strain evidence="11">AGSA3-2</strain>
    </source>
</reference>
<dbReference type="AlphaFoldDB" id="A0A9Q3WA62"/>
<evidence type="ECO:0000256" key="3">
    <source>
        <dbReference type="ARBA" id="ARBA00010139"/>
    </source>
</evidence>
<dbReference type="FunFam" id="3.50.50.60:FF:000228">
    <property type="entry name" value="FAD-containing monooxygenase EthA"/>
    <property type="match status" value="1"/>
</dbReference>
<keyword evidence="12" id="KW-1185">Reference proteome</keyword>
<comment type="subcellular location">
    <subcellularLocation>
        <location evidence="2">Cell membrane</location>
    </subcellularLocation>
</comment>
<name>A0A9Q3WA62_9GAMM</name>
<dbReference type="InterPro" id="IPR036188">
    <property type="entry name" value="FAD/NAD-bd_sf"/>
</dbReference>
<evidence type="ECO:0000256" key="5">
    <source>
        <dbReference type="ARBA" id="ARBA00022630"/>
    </source>
</evidence>
<evidence type="ECO:0000313" key="12">
    <source>
        <dbReference type="Proteomes" id="UP001107961"/>
    </source>
</evidence>
<dbReference type="RefSeq" id="WP_233926184.1">
    <property type="nucleotide sequence ID" value="NZ_JAJVKT010000037.1"/>
</dbReference>
<protein>
    <submittedName>
        <fullName evidence="11">NAD(P)/FAD-dependent oxidoreductase</fullName>
    </submittedName>
</protein>
<dbReference type="GO" id="GO:0004499">
    <property type="term" value="F:N,N-dimethylaniline monooxygenase activity"/>
    <property type="evidence" value="ECO:0007669"/>
    <property type="project" value="InterPro"/>
</dbReference>
<dbReference type="Pfam" id="PF13450">
    <property type="entry name" value="NAD_binding_8"/>
    <property type="match status" value="1"/>
</dbReference>
<keyword evidence="8" id="KW-0560">Oxidoreductase</keyword>
<gene>
    <name evidence="11" type="ORF">LZG35_20625</name>
</gene>
<evidence type="ECO:0000256" key="7">
    <source>
        <dbReference type="ARBA" id="ARBA00022857"/>
    </source>
</evidence>
<dbReference type="Pfam" id="PF00743">
    <property type="entry name" value="FMO-like"/>
    <property type="match status" value="1"/>
</dbReference>
<evidence type="ECO:0000256" key="4">
    <source>
        <dbReference type="ARBA" id="ARBA00022475"/>
    </source>
</evidence>
<comment type="caution">
    <text evidence="11">The sequence shown here is derived from an EMBL/GenBank/DDBJ whole genome shotgun (WGS) entry which is preliminary data.</text>
</comment>
<dbReference type="GO" id="GO:0005886">
    <property type="term" value="C:plasma membrane"/>
    <property type="evidence" value="ECO:0007669"/>
    <property type="project" value="UniProtKB-SubCell"/>
</dbReference>
<organism evidence="11 12">
    <name type="scientific">Alloalcanivorax xenomutans</name>
    <dbReference type="NCBI Taxonomy" id="1094342"/>
    <lineage>
        <taxon>Bacteria</taxon>
        <taxon>Pseudomonadati</taxon>
        <taxon>Pseudomonadota</taxon>
        <taxon>Gammaproteobacteria</taxon>
        <taxon>Oceanospirillales</taxon>
        <taxon>Alcanivoracaceae</taxon>
        <taxon>Alloalcanivorax</taxon>
    </lineage>
</organism>
<comment type="cofactor">
    <cofactor evidence="1">
        <name>FAD</name>
        <dbReference type="ChEBI" id="CHEBI:57692"/>
    </cofactor>
</comment>
<keyword evidence="6" id="KW-0274">FAD</keyword>
<dbReference type="InterPro" id="IPR020946">
    <property type="entry name" value="Flavin_mOase-like"/>
</dbReference>
<evidence type="ECO:0000256" key="6">
    <source>
        <dbReference type="ARBA" id="ARBA00022827"/>
    </source>
</evidence>
<proteinExistence type="inferred from homology"/>
<dbReference type="SUPFAM" id="SSF51905">
    <property type="entry name" value="FAD/NAD(P)-binding domain"/>
    <property type="match status" value="1"/>
</dbReference>
<dbReference type="GO" id="GO:0050660">
    <property type="term" value="F:flavin adenine dinucleotide binding"/>
    <property type="evidence" value="ECO:0007669"/>
    <property type="project" value="InterPro"/>
</dbReference>
<evidence type="ECO:0000256" key="2">
    <source>
        <dbReference type="ARBA" id="ARBA00004236"/>
    </source>
</evidence>